<feature type="compositionally biased region" description="Polar residues" evidence="1">
    <location>
        <begin position="12"/>
        <end position="22"/>
    </location>
</feature>
<keyword evidence="2" id="KW-0472">Membrane</keyword>
<protein>
    <submittedName>
        <fullName evidence="3">Uncharacterized protein</fullName>
    </submittedName>
</protein>
<feature type="region of interest" description="Disordered" evidence="1">
    <location>
        <begin position="1"/>
        <end position="23"/>
    </location>
</feature>
<evidence type="ECO:0000313" key="3">
    <source>
        <dbReference type="EMBL" id="KAF0984956.1"/>
    </source>
</evidence>
<dbReference type="VEuPathDB" id="AmoebaDB:FDP41_000855"/>
<evidence type="ECO:0000256" key="2">
    <source>
        <dbReference type="SAM" id="Phobius"/>
    </source>
</evidence>
<feature type="transmembrane region" description="Helical" evidence="2">
    <location>
        <begin position="45"/>
        <end position="68"/>
    </location>
</feature>
<name>A0A6A5CB88_NAEFO</name>
<evidence type="ECO:0000256" key="1">
    <source>
        <dbReference type="SAM" id="MobiDB-lite"/>
    </source>
</evidence>
<dbReference type="OrthoDB" id="10351594at2759"/>
<dbReference type="VEuPathDB" id="AmoebaDB:NfTy_032390"/>
<dbReference type="RefSeq" id="XP_044569669.1">
    <property type="nucleotide sequence ID" value="XM_044712415.1"/>
</dbReference>
<reference evidence="3 4" key="1">
    <citation type="journal article" date="2019" name="Sci. Rep.">
        <title>Nanopore sequencing improves the draft genome of the human pathogenic amoeba Naegleria fowleri.</title>
        <authorList>
            <person name="Liechti N."/>
            <person name="Schurch N."/>
            <person name="Bruggmann R."/>
            <person name="Wittwer M."/>
        </authorList>
    </citation>
    <scope>NUCLEOTIDE SEQUENCE [LARGE SCALE GENOMIC DNA]</scope>
    <source>
        <strain evidence="3 4">ATCC 30894</strain>
    </source>
</reference>
<dbReference type="EMBL" id="VFQX01000002">
    <property type="protein sequence ID" value="KAF0984956.1"/>
    <property type="molecule type" value="Genomic_DNA"/>
</dbReference>
<keyword evidence="2" id="KW-1133">Transmembrane helix</keyword>
<proteinExistence type="predicted"/>
<organism evidence="3 4">
    <name type="scientific">Naegleria fowleri</name>
    <name type="common">Brain eating amoeba</name>
    <dbReference type="NCBI Taxonomy" id="5763"/>
    <lineage>
        <taxon>Eukaryota</taxon>
        <taxon>Discoba</taxon>
        <taxon>Heterolobosea</taxon>
        <taxon>Tetramitia</taxon>
        <taxon>Eutetramitia</taxon>
        <taxon>Vahlkampfiidae</taxon>
        <taxon>Naegleria</taxon>
    </lineage>
</organism>
<accession>A0A6A5CB88</accession>
<dbReference type="VEuPathDB" id="AmoebaDB:NF0117440"/>
<keyword evidence="2" id="KW-0812">Transmembrane</keyword>
<dbReference type="VEuPathDB" id="AmoebaDB:NF0117450"/>
<keyword evidence="4" id="KW-1185">Reference proteome</keyword>
<dbReference type="AlphaFoldDB" id="A0A6A5CB88"/>
<evidence type="ECO:0000313" key="4">
    <source>
        <dbReference type="Proteomes" id="UP000444721"/>
    </source>
</evidence>
<gene>
    <name evidence="3" type="ORF">FDP41_000855</name>
</gene>
<dbReference type="Proteomes" id="UP000444721">
    <property type="component" value="Unassembled WGS sequence"/>
</dbReference>
<dbReference type="GeneID" id="68108073"/>
<sequence>MQRATCTKRGSAHSSITPPQNVENHDFLSETNVKHGTSMSSRCTLFLIIVVLVGLSIITFPMIVSLLMKKGHPMISRKELNEIIPLEYEPEWNMEIAREELKNSILRGREGKTSSIWAAKTLRNNFRVVKTLMGESFNHNLTSNNNSVKQVQTSIYQSCLEDSVYMEEKTLATKKLTGVDLSNEMIANKYFVVWNTFGLKYPNGPIYSAGTSLINRSNQPLRIIGLKWSLNYNDLTKDEHVEGDVCLVRKSKDESEVSSGSEVFCVHEMVRESSKELHSKRKDEITWLDSGIEVLPSYIVRLNSVTECKGHPPAVHKPDWTRIDGQIIFLTEQGMNYCMQKYKVENQNISEQEVKKKLAPLVSVRSPIHDRSFVVTPFPAYGSYSTFVNTNKEEVSVRGCFIFLSFLSHGPSALTELHVYKNNKLVWTQELALYETKNSVPTIRHMIPLPAEVSTLLPRESLSMRVMCYTLDLVPHVIDFAVYALATGHLSIPYDNVILSWDISKDGIDDFLHYNSENFELRTEFTRKAHDTQYAFMGPIPKFEEVRIVEKKDDFSILRFTNHQDAMCVQVTATHKNAVYLEMKLCDERNVPKAPLSFHSYGIIRKDDNDPTSARLVRFRIDPKQRRVYVAWSNNVMLLEEFEIGETYDMDERRFFVSSVFVDIRKTSVFVIVDRFGIMPPHYFFFDSNAKKWRDTHAIFGIRQVFME</sequence>
<comment type="caution">
    <text evidence="3">The sequence shown here is derived from an EMBL/GenBank/DDBJ whole genome shotgun (WGS) entry which is preliminary data.</text>
</comment>